<evidence type="ECO:0000313" key="3">
    <source>
        <dbReference type="EMBL" id="MBW4559835.1"/>
    </source>
</evidence>
<feature type="domain" description="CHAT" evidence="2">
    <location>
        <begin position="12"/>
        <end position="161"/>
    </location>
</feature>
<comment type="caution">
    <text evidence="3">The sequence shown here is derived from an EMBL/GenBank/DDBJ whole genome shotgun (WGS) entry which is preliminary data.</text>
</comment>
<proteinExistence type="predicted"/>
<name>A0A951UFG2_9NOST</name>
<accession>A0A951UFG2</accession>
<reference evidence="3" key="1">
    <citation type="submission" date="2021-05" db="EMBL/GenBank/DDBJ databases">
        <authorList>
            <person name="Pietrasiak N."/>
            <person name="Ward R."/>
            <person name="Stajich J.E."/>
            <person name="Kurbessoian T."/>
        </authorList>
    </citation>
    <scope>NUCLEOTIDE SEQUENCE</scope>
    <source>
        <strain evidence="3">JT2-VF2</strain>
    </source>
</reference>
<evidence type="ECO:0000313" key="4">
    <source>
        <dbReference type="Proteomes" id="UP000715781"/>
    </source>
</evidence>
<feature type="region of interest" description="Disordered" evidence="1">
    <location>
        <begin position="206"/>
        <end position="227"/>
    </location>
</feature>
<gene>
    <name evidence="3" type="ORF">KME32_01550</name>
</gene>
<evidence type="ECO:0000259" key="2">
    <source>
        <dbReference type="Pfam" id="PF12770"/>
    </source>
</evidence>
<organism evidence="3 4">
    <name type="scientific">Mojavia pulchra JT2-VF2</name>
    <dbReference type="NCBI Taxonomy" id="287848"/>
    <lineage>
        <taxon>Bacteria</taxon>
        <taxon>Bacillati</taxon>
        <taxon>Cyanobacteriota</taxon>
        <taxon>Cyanophyceae</taxon>
        <taxon>Nostocales</taxon>
        <taxon>Nostocaceae</taxon>
    </lineage>
</organism>
<dbReference type="Proteomes" id="UP000715781">
    <property type="component" value="Unassembled WGS sequence"/>
</dbReference>
<dbReference type="AlphaFoldDB" id="A0A951UFG2"/>
<dbReference type="Pfam" id="PF12770">
    <property type="entry name" value="CHAT"/>
    <property type="match status" value="1"/>
</dbReference>
<sequence length="255" mass="28190">MDIQVNKILFLAANPKDTVRLRLDEELREIDTGLQLARNRDRFVLEQKWAVRPRDVRRAILNFEPQIVHFSGHGAGNEGLVFEDDAGREKFVNAEGLAGLFELFANQVECVILNACYSQVQAEAIAQHINYVIGMSREIGDKAAIEFAVAFYDAIAAGKPVEFAYKYGCNAIQMTGIPEQLTPILIKKPNLSEIVAQPHLAKEHSSAVNESTLGTNSAATQPVQTTSNEFHITNSSITYLTGSGQINYNEAPKQK</sequence>
<protein>
    <submittedName>
        <fullName evidence="3">CHAT domain-containing protein</fullName>
    </submittedName>
</protein>
<dbReference type="EMBL" id="JAHHHN010000001">
    <property type="protein sequence ID" value="MBW4559835.1"/>
    <property type="molecule type" value="Genomic_DNA"/>
</dbReference>
<evidence type="ECO:0000256" key="1">
    <source>
        <dbReference type="SAM" id="MobiDB-lite"/>
    </source>
</evidence>
<reference evidence="3" key="2">
    <citation type="journal article" date="2022" name="Microbiol. Resour. Announc.">
        <title>Metagenome Sequencing to Explore Phylogenomics of Terrestrial Cyanobacteria.</title>
        <authorList>
            <person name="Ward R.D."/>
            <person name="Stajich J.E."/>
            <person name="Johansen J.R."/>
            <person name="Huntemann M."/>
            <person name="Clum A."/>
            <person name="Foster B."/>
            <person name="Foster B."/>
            <person name="Roux S."/>
            <person name="Palaniappan K."/>
            <person name="Varghese N."/>
            <person name="Mukherjee S."/>
            <person name="Reddy T.B.K."/>
            <person name="Daum C."/>
            <person name="Copeland A."/>
            <person name="Chen I.A."/>
            <person name="Ivanova N.N."/>
            <person name="Kyrpides N.C."/>
            <person name="Shapiro N."/>
            <person name="Eloe-Fadrosh E.A."/>
            <person name="Pietrasiak N."/>
        </authorList>
    </citation>
    <scope>NUCLEOTIDE SEQUENCE</scope>
    <source>
        <strain evidence="3">JT2-VF2</strain>
    </source>
</reference>
<dbReference type="InterPro" id="IPR024983">
    <property type="entry name" value="CHAT_dom"/>
</dbReference>